<keyword evidence="1" id="KW-0677">Repeat</keyword>
<feature type="region of interest" description="Disordered" evidence="2">
    <location>
        <begin position="227"/>
        <end position="248"/>
    </location>
</feature>
<gene>
    <name evidence="4" type="ORF">Nepgr_027971</name>
</gene>
<proteinExistence type="predicted"/>
<feature type="compositionally biased region" description="Polar residues" evidence="2">
    <location>
        <begin position="85"/>
        <end position="98"/>
    </location>
</feature>
<dbReference type="PANTHER" id="PTHR10627">
    <property type="entry name" value="SCP160"/>
    <property type="match status" value="1"/>
</dbReference>
<sequence length="386" mass="43350">MSNASPYTASLIDQLLIRRVLGSFVSYCIELQMSQSSRSQVTITLGRNGPVVKKGGEAVSDDDKFSDFVRPAGRKRSVRERLGSNADNSFGDTSQLGSKRQRTKNDTVSLSTSSLNEMRLGKGDLRFKLMQKNMFRQIPNSDLESNIDLRDRLCRETQLSVDSKTICSPEAKTIPPPQAKLYTRRSMVEPRDTSMLGQVPSSKSTSLLHAMNPYRTSYSFQTWDNPRRRSPDRMVCSSTSRVLSPERNMEDSRRMSFIRAFDDGKSNLYMRNDAHSPPRPASSAPYLTKSALPAASAKPVAPPISQYVQTSRIVSRVPYMMDEHPSVESLLKSLGLEKYIISFKHEEVDMHALRQMGDTDLKELGIPMGPRKKILQAVSTRPKMIS</sequence>
<dbReference type="FunFam" id="1.10.150.50:FF:000077">
    <property type="entry name" value="DDHD domain-containing 2"/>
    <property type="match status" value="1"/>
</dbReference>
<evidence type="ECO:0000256" key="2">
    <source>
        <dbReference type="SAM" id="MobiDB-lite"/>
    </source>
</evidence>
<evidence type="ECO:0000313" key="5">
    <source>
        <dbReference type="Proteomes" id="UP001279734"/>
    </source>
</evidence>
<reference evidence="4" key="1">
    <citation type="submission" date="2023-05" db="EMBL/GenBank/DDBJ databases">
        <title>Nepenthes gracilis genome sequencing.</title>
        <authorList>
            <person name="Fukushima K."/>
        </authorList>
    </citation>
    <scope>NUCLEOTIDE SEQUENCE</scope>
    <source>
        <strain evidence="4">SING2019-196</strain>
    </source>
</reference>
<evidence type="ECO:0000259" key="3">
    <source>
        <dbReference type="PROSITE" id="PS50105"/>
    </source>
</evidence>
<dbReference type="SMART" id="SM00454">
    <property type="entry name" value="SAM"/>
    <property type="match status" value="1"/>
</dbReference>
<evidence type="ECO:0000313" key="4">
    <source>
        <dbReference type="EMBL" id="GMH26128.1"/>
    </source>
</evidence>
<dbReference type="AlphaFoldDB" id="A0AAD3Y1Y9"/>
<dbReference type="PROSITE" id="PS50105">
    <property type="entry name" value="SAM_DOMAIN"/>
    <property type="match status" value="1"/>
</dbReference>
<keyword evidence="5" id="KW-1185">Reference proteome</keyword>
<feature type="region of interest" description="Disordered" evidence="2">
    <location>
        <begin position="76"/>
        <end position="113"/>
    </location>
</feature>
<evidence type="ECO:0000256" key="1">
    <source>
        <dbReference type="ARBA" id="ARBA00022737"/>
    </source>
</evidence>
<comment type="caution">
    <text evidence="4">The sequence shown here is derived from an EMBL/GenBank/DDBJ whole genome shotgun (WGS) entry which is preliminary data.</text>
</comment>
<dbReference type="Pfam" id="PF00536">
    <property type="entry name" value="SAM_1"/>
    <property type="match status" value="1"/>
</dbReference>
<name>A0AAD3Y1Y9_NEPGR</name>
<dbReference type="InterPro" id="IPR013761">
    <property type="entry name" value="SAM/pointed_sf"/>
</dbReference>
<dbReference type="EMBL" id="BSYO01000030">
    <property type="protein sequence ID" value="GMH26128.1"/>
    <property type="molecule type" value="Genomic_DNA"/>
</dbReference>
<protein>
    <recommendedName>
        <fullName evidence="3">SAM domain-containing protein</fullName>
    </recommendedName>
</protein>
<dbReference type="SUPFAM" id="SSF47769">
    <property type="entry name" value="SAM/Pointed domain"/>
    <property type="match status" value="1"/>
</dbReference>
<feature type="domain" description="SAM" evidence="3">
    <location>
        <begin position="322"/>
        <end position="366"/>
    </location>
</feature>
<dbReference type="PANTHER" id="PTHR10627:SF74">
    <property type="entry name" value="OS08G0526500 PROTEIN"/>
    <property type="match status" value="1"/>
</dbReference>
<dbReference type="Gene3D" id="1.10.150.50">
    <property type="entry name" value="Transcription Factor, Ets-1"/>
    <property type="match status" value="1"/>
</dbReference>
<dbReference type="InterPro" id="IPR001660">
    <property type="entry name" value="SAM"/>
</dbReference>
<dbReference type="Proteomes" id="UP001279734">
    <property type="component" value="Unassembled WGS sequence"/>
</dbReference>
<organism evidence="4 5">
    <name type="scientific">Nepenthes gracilis</name>
    <name type="common">Slender pitcher plant</name>
    <dbReference type="NCBI Taxonomy" id="150966"/>
    <lineage>
        <taxon>Eukaryota</taxon>
        <taxon>Viridiplantae</taxon>
        <taxon>Streptophyta</taxon>
        <taxon>Embryophyta</taxon>
        <taxon>Tracheophyta</taxon>
        <taxon>Spermatophyta</taxon>
        <taxon>Magnoliopsida</taxon>
        <taxon>eudicotyledons</taxon>
        <taxon>Gunneridae</taxon>
        <taxon>Pentapetalae</taxon>
        <taxon>Caryophyllales</taxon>
        <taxon>Nepenthaceae</taxon>
        <taxon>Nepenthes</taxon>
    </lineage>
</organism>
<accession>A0AAD3Y1Y9</accession>